<keyword evidence="1" id="KW-0812">Transmembrane</keyword>
<keyword evidence="1" id="KW-1133">Transmembrane helix</keyword>
<evidence type="ECO:0000313" key="3">
    <source>
        <dbReference type="Proteomes" id="UP001461498"/>
    </source>
</evidence>
<organism evidence="2 3">
    <name type="scientific">Rhynocoris fuscipes</name>
    <dbReference type="NCBI Taxonomy" id="488301"/>
    <lineage>
        <taxon>Eukaryota</taxon>
        <taxon>Metazoa</taxon>
        <taxon>Ecdysozoa</taxon>
        <taxon>Arthropoda</taxon>
        <taxon>Hexapoda</taxon>
        <taxon>Insecta</taxon>
        <taxon>Pterygota</taxon>
        <taxon>Neoptera</taxon>
        <taxon>Paraneoptera</taxon>
        <taxon>Hemiptera</taxon>
        <taxon>Heteroptera</taxon>
        <taxon>Panheteroptera</taxon>
        <taxon>Cimicomorpha</taxon>
        <taxon>Reduviidae</taxon>
        <taxon>Harpactorinae</taxon>
        <taxon>Harpactorini</taxon>
        <taxon>Rhynocoris</taxon>
    </lineage>
</organism>
<proteinExistence type="predicted"/>
<evidence type="ECO:0000313" key="2">
    <source>
        <dbReference type="EMBL" id="KAK9500293.1"/>
    </source>
</evidence>
<evidence type="ECO:0008006" key="4">
    <source>
        <dbReference type="Google" id="ProtNLM"/>
    </source>
</evidence>
<reference evidence="2 3" key="1">
    <citation type="submission" date="2022-12" db="EMBL/GenBank/DDBJ databases">
        <title>Chromosome-level genome assembly of true bugs.</title>
        <authorList>
            <person name="Ma L."/>
            <person name="Li H."/>
        </authorList>
    </citation>
    <scope>NUCLEOTIDE SEQUENCE [LARGE SCALE GENOMIC DNA]</scope>
    <source>
        <strain evidence="2">Lab_2022b</strain>
    </source>
</reference>
<dbReference type="Proteomes" id="UP001461498">
    <property type="component" value="Unassembled WGS sequence"/>
</dbReference>
<evidence type="ECO:0000256" key="1">
    <source>
        <dbReference type="SAM" id="Phobius"/>
    </source>
</evidence>
<keyword evidence="1" id="KW-0472">Membrane</keyword>
<name>A0AAW1CN00_9HEMI</name>
<comment type="caution">
    <text evidence="2">The sequence shown here is derived from an EMBL/GenBank/DDBJ whole genome shotgun (WGS) entry which is preliminary data.</text>
</comment>
<dbReference type="EMBL" id="JAPXFL010000010">
    <property type="protein sequence ID" value="KAK9500293.1"/>
    <property type="molecule type" value="Genomic_DNA"/>
</dbReference>
<feature type="transmembrane region" description="Helical" evidence="1">
    <location>
        <begin position="12"/>
        <end position="36"/>
    </location>
</feature>
<gene>
    <name evidence="2" type="ORF">O3M35_001580</name>
</gene>
<sequence>MRCLNNKNSGLWAGQWCGIGLLAATSLHLLCTLVSVPLSCKRVCQQHESRQADIQDAKHHLVTSWLGRHNPPPILTPHHLLVIYLLQSYTP</sequence>
<keyword evidence="3" id="KW-1185">Reference proteome</keyword>
<protein>
    <recommendedName>
        <fullName evidence="4">Secreted protein</fullName>
    </recommendedName>
</protein>
<dbReference type="AlphaFoldDB" id="A0AAW1CN00"/>
<accession>A0AAW1CN00</accession>